<accession>A0A0L6V6U9</accession>
<comment type="caution">
    <text evidence="1">The sequence shown here is derived from an EMBL/GenBank/DDBJ whole genome shotgun (WGS) entry which is preliminary data.</text>
</comment>
<dbReference type="VEuPathDB" id="FungiDB:VP01_2403g2"/>
<sequence length="115" mass="13148">MLLHPPPNCEEATQSQSSIIIDNTPTGRKSAKLFWTSDLERSALELYVQAVRNGKRLDNGFKPETHQAIAMALKDKFPNVDLDEKKYFIFFFLALIDLVFGWNEATSRVTAPERF</sequence>
<organism evidence="1 2">
    <name type="scientific">Puccinia sorghi</name>
    <dbReference type="NCBI Taxonomy" id="27349"/>
    <lineage>
        <taxon>Eukaryota</taxon>
        <taxon>Fungi</taxon>
        <taxon>Dikarya</taxon>
        <taxon>Basidiomycota</taxon>
        <taxon>Pucciniomycotina</taxon>
        <taxon>Pucciniomycetes</taxon>
        <taxon>Pucciniales</taxon>
        <taxon>Pucciniaceae</taxon>
        <taxon>Puccinia</taxon>
    </lineage>
</organism>
<dbReference type="OrthoDB" id="76215at2759"/>
<name>A0A0L6V6U9_9BASI</name>
<evidence type="ECO:0008006" key="3">
    <source>
        <dbReference type="Google" id="ProtNLM"/>
    </source>
</evidence>
<evidence type="ECO:0000313" key="1">
    <source>
        <dbReference type="EMBL" id="KNZ56439.1"/>
    </source>
</evidence>
<reference evidence="1 2" key="1">
    <citation type="submission" date="2015-08" db="EMBL/GenBank/DDBJ databases">
        <title>Next Generation Sequencing and Analysis of the Genome of Puccinia sorghi L Schw, the Causal Agent of Maize Common Rust.</title>
        <authorList>
            <person name="Rochi L."/>
            <person name="Burguener G."/>
            <person name="Darino M."/>
            <person name="Turjanski A."/>
            <person name="Kreff E."/>
            <person name="Dieguez M.J."/>
            <person name="Sacco F."/>
        </authorList>
    </citation>
    <scope>NUCLEOTIDE SEQUENCE [LARGE SCALE GENOMIC DNA]</scope>
    <source>
        <strain evidence="1 2">RO10H11247</strain>
    </source>
</reference>
<gene>
    <name evidence="1" type="ORF">VP01_2403g2</name>
</gene>
<keyword evidence="2" id="KW-1185">Reference proteome</keyword>
<dbReference type="EMBL" id="LAVV01007285">
    <property type="protein sequence ID" value="KNZ56439.1"/>
    <property type="molecule type" value="Genomic_DNA"/>
</dbReference>
<dbReference type="Proteomes" id="UP000037035">
    <property type="component" value="Unassembled WGS sequence"/>
</dbReference>
<proteinExistence type="predicted"/>
<protein>
    <recommendedName>
        <fullName evidence="3">Myb/SANT-like domain-containing protein</fullName>
    </recommendedName>
</protein>
<dbReference type="AlphaFoldDB" id="A0A0L6V6U9"/>
<evidence type="ECO:0000313" key="2">
    <source>
        <dbReference type="Proteomes" id="UP000037035"/>
    </source>
</evidence>